<organism evidence="1 2">
    <name type="scientific">Rubroshorea leprosula</name>
    <dbReference type="NCBI Taxonomy" id="152421"/>
    <lineage>
        <taxon>Eukaryota</taxon>
        <taxon>Viridiplantae</taxon>
        <taxon>Streptophyta</taxon>
        <taxon>Embryophyta</taxon>
        <taxon>Tracheophyta</taxon>
        <taxon>Spermatophyta</taxon>
        <taxon>Magnoliopsida</taxon>
        <taxon>eudicotyledons</taxon>
        <taxon>Gunneridae</taxon>
        <taxon>Pentapetalae</taxon>
        <taxon>rosids</taxon>
        <taxon>malvids</taxon>
        <taxon>Malvales</taxon>
        <taxon>Dipterocarpaceae</taxon>
        <taxon>Rubroshorea</taxon>
    </lineage>
</organism>
<gene>
    <name evidence="1" type="ORF">SLEP1_g33086</name>
</gene>
<dbReference type="PANTHER" id="PTHR12725">
    <property type="entry name" value="HALOACID DEHALOGENASE-LIKE HYDROLASE"/>
    <property type="match status" value="1"/>
</dbReference>
<dbReference type="NCBIfam" id="TIGR01509">
    <property type="entry name" value="HAD-SF-IA-v3"/>
    <property type="match status" value="1"/>
</dbReference>
<dbReference type="NCBIfam" id="TIGR01993">
    <property type="entry name" value="Pyr-5-nucltdase"/>
    <property type="match status" value="1"/>
</dbReference>
<dbReference type="InterPro" id="IPR036412">
    <property type="entry name" value="HAD-like_sf"/>
</dbReference>
<sequence length="330" mass="35953">MGSLGRFFKMDADGRVSGARYECLLFDMDDTLYPLSSGLNLACRRNIQEFMLQQLNIEESEVPRMCLDLYREYGTTMAGLKALGYEFDNDEFHAYVHGRLPYDTLKPDPVLRNLLLSMPQRKIIFTNADKAHALAVLSRLGLEDCFEGIICFETLNPALEQADYMDAIDENANLAGAEGELDMTGSTDANSVSSRSRILCKPAVDAIDDNAVLAGAEGELDMTDSTDANSVSSRSRILCKPAVEAIEAAIRIANVDPKKTLFFDDSARNIASGKAAGLHTVIVGSSALVPGADYALSSIHNIKEAIPEIWEGEQPEQVIQSTSVETVVLA</sequence>
<reference evidence="1 2" key="1">
    <citation type="journal article" date="2021" name="Commun. Biol.">
        <title>The genome of Shorea leprosula (Dipterocarpaceae) highlights the ecological relevance of drought in aseasonal tropical rainforests.</title>
        <authorList>
            <person name="Ng K.K.S."/>
            <person name="Kobayashi M.J."/>
            <person name="Fawcett J.A."/>
            <person name="Hatakeyama M."/>
            <person name="Paape T."/>
            <person name="Ng C.H."/>
            <person name="Ang C.C."/>
            <person name="Tnah L.H."/>
            <person name="Lee C.T."/>
            <person name="Nishiyama T."/>
            <person name="Sese J."/>
            <person name="O'Brien M.J."/>
            <person name="Copetti D."/>
            <person name="Mohd Noor M.I."/>
            <person name="Ong R.C."/>
            <person name="Putra M."/>
            <person name="Sireger I.Z."/>
            <person name="Indrioko S."/>
            <person name="Kosugi Y."/>
            <person name="Izuno A."/>
            <person name="Isagi Y."/>
            <person name="Lee S.L."/>
            <person name="Shimizu K.K."/>
        </authorList>
    </citation>
    <scope>NUCLEOTIDE SEQUENCE [LARGE SCALE GENOMIC DNA]</scope>
    <source>
        <strain evidence="1">214</strain>
    </source>
</reference>
<dbReference type="AlphaFoldDB" id="A0AAV5KFI2"/>
<dbReference type="EMBL" id="BPVZ01000062">
    <property type="protein sequence ID" value="GKV23348.1"/>
    <property type="molecule type" value="Genomic_DNA"/>
</dbReference>
<dbReference type="InterPro" id="IPR010237">
    <property type="entry name" value="Pyr-5-nucltdase"/>
</dbReference>
<evidence type="ECO:0000313" key="2">
    <source>
        <dbReference type="Proteomes" id="UP001054252"/>
    </source>
</evidence>
<protein>
    <submittedName>
        <fullName evidence="1">Uncharacterized protein</fullName>
    </submittedName>
</protein>
<proteinExistence type="predicted"/>
<accession>A0AAV5KFI2</accession>
<keyword evidence="2" id="KW-1185">Reference proteome</keyword>
<dbReference type="Proteomes" id="UP001054252">
    <property type="component" value="Unassembled WGS sequence"/>
</dbReference>
<comment type="caution">
    <text evidence="1">The sequence shown here is derived from an EMBL/GenBank/DDBJ whole genome shotgun (WGS) entry which is preliminary data.</text>
</comment>
<dbReference type="Pfam" id="PF00702">
    <property type="entry name" value="Hydrolase"/>
    <property type="match status" value="1"/>
</dbReference>
<dbReference type="CDD" id="cd02604">
    <property type="entry name" value="HAD_5NT"/>
    <property type="match status" value="1"/>
</dbReference>
<dbReference type="InterPro" id="IPR006439">
    <property type="entry name" value="HAD-SF_hydro_IA"/>
</dbReference>
<dbReference type="PANTHER" id="PTHR12725:SF117">
    <property type="entry name" value="HALOACID DEHALOGENASE-LIKE HYDROLASE"/>
    <property type="match status" value="1"/>
</dbReference>
<evidence type="ECO:0000313" key="1">
    <source>
        <dbReference type="EMBL" id="GKV23348.1"/>
    </source>
</evidence>
<dbReference type="Gene3D" id="3.40.50.1000">
    <property type="entry name" value="HAD superfamily/HAD-like"/>
    <property type="match status" value="1"/>
</dbReference>
<dbReference type="InterPro" id="IPR023214">
    <property type="entry name" value="HAD_sf"/>
</dbReference>
<name>A0AAV5KFI2_9ROSI</name>
<dbReference type="SUPFAM" id="SSF56784">
    <property type="entry name" value="HAD-like"/>
    <property type="match status" value="1"/>
</dbReference>